<evidence type="ECO:0000256" key="2">
    <source>
        <dbReference type="ARBA" id="ARBA00004609"/>
    </source>
</evidence>
<dbReference type="PANTHER" id="PTHR31018">
    <property type="entry name" value="SPORULATION-SPECIFIC PROTEIN-RELATED"/>
    <property type="match status" value="1"/>
</dbReference>
<evidence type="ECO:0000313" key="9">
    <source>
        <dbReference type="EMBL" id="ODV67092.1"/>
    </source>
</evidence>
<proteinExistence type="inferred from homology"/>
<evidence type="ECO:0000256" key="6">
    <source>
        <dbReference type="ARBA" id="ARBA00022729"/>
    </source>
</evidence>
<dbReference type="GeneID" id="30998345"/>
<dbReference type="AlphaFoldDB" id="A0A1E4RIJ2"/>
<dbReference type="GO" id="GO:0005886">
    <property type="term" value="C:plasma membrane"/>
    <property type="evidence" value="ECO:0007669"/>
    <property type="project" value="UniProtKB-SubCell"/>
</dbReference>
<dbReference type="EMBL" id="KV454541">
    <property type="protein sequence ID" value="ODV67092.1"/>
    <property type="molecule type" value="Genomic_DNA"/>
</dbReference>
<reference evidence="10" key="1">
    <citation type="submission" date="2016-05" db="EMBL/GenBank/DDBJ databases">
        <title>Comparative genomics of biotechnologically important yeasts.</title>
        <authorList>
            <consortium name="DOE Joint Genome Institute"/>
            <person name="Riley R."/>
            <person name="Haridas S."/>
            <person name="Wolfe K.H."/>
            <person name="Lopes M.R."/>
            <person name="Hittinger C.T."/>
            <person name="Goker M."/>
            <person name="Salamov A."/>
            <person name="Wisecaver J."/>
            <person name="Long T.M."/>
            <person name="Aerts A.L."/>
            <person name="Barry K."/>
            <person name="Choi C."/>
            <person name="Clum A."/>
            <person name="Coughlan A.Y."/>
            <person name="Deshpande S."/>
            <person name="Douglass A.P."/>
            <person name="Hanson S.J."/>
            <person name="Klenk H.-P."/>
            <person name="Labutti K."/>
            <person name="Lapidus A."/>
            <person name="Lindquist E."/>
            <person name="Lipzen A."/>
            <person name="Meier-Kolthoff J.P."/>
            <person name="Ohm R.A."/>
            <person name="Otillar R.P."/>
            <person name="Pangilinan J."/>
            <person name="Peng Y."/>
            <person name="Rokas A."/>
            <person name="Rosa C.A."/>
            <person name="Scheuner C."/>
            <person name="Sibirny A.A."/>
            <person name="Slot J.C."/>
            <person name="Stielow J.B."/>
            <person name="Sun H."/>
            <person name="Kurtzman C.P."/>
            <person name="Blackwell M."/>
            <person name="Grigoriev I.V."/>
            <person name="Jeffries T.W."/>
        </authorList>
    </citation>
    <scope>NUCLEOTIDE SEQUENCE [LARGE SCALE GENOMIC DNA]</scope>
    <source>
        <strain evidence="10">NRRL Y-1933</strain>
    </source>
</reference>
<evidence type="ECO:0000256" key="7">
    <source>
        <dbReference type="ARBA" id="ARBA00023180"/>
    </source>
</evidence>
<dbReference type="Gene3D" id="3.80.20.20">
    <property type="entry name" value="Receptor L-domain"/>
    <property type="match status" value="3"/>
</dbReference>
<dbReference type="RefSeq" id="XP_020076159.1">
    <property type="nucleotide sequence ID" value="XM_020223796.1"/>
</dbReference>
<keyword evidence="4" id="KW-0134">Cell wall</keyword>
<dbReference type="OrthoDB" id="536881at2759"/>
<evidence type="ECO:0000259" key="8">
    <source>
        <dbReference type="Pfam" id="PF01030"/>
    </source>
</evidence>
<dbReference type="InterPro" id="IPR051648">
    <property type="entry name" value="CWI-Assembly_Regulator"/>
</dbReference>
<comment type="subcellular location">
    <subcellularLocation>
        <location evidence="2">Cell membrane</location>
        <topology evidence="2">Lipid-anchor</topology>
        <topology evidence="2">GPI-anchor</topology>
    </subcellularLocation>
    <subcellularLocation>
        <location evidence="1">Secreted</location>
        <location evidence="1">Cell wall</location>
    </subcellularLocation>
</comment>
<comment type="similarity">
    <text evidence="3">Belongs to the SPS2 family.</text>
</comment>
<keyword evidence="6" id="KW-0732">Signal</keyword>
<dbReference type="GO" id="GO:0009277">
    <property type="term" value="C:fungal-type cell wall"/>
    <property type="evidence" value="ECO:0007669"/>
    <property type="project" value="TreeGrafter"/>
</dbReference>
<feature type="non-terminal residue" evidence="9">
    <location>
        <position position="1"/>
    </location>
</feature>
<dbReference type="InterPro" id="IPR000494">
    <property type="entry name" value="Rcpt_L-dom"/>
</dbReference>
<gene>
    <name evidence="9" type="ORF">HYPBUDRAFT_87133</name>
</gene>
<accession>A0A1E4RIJ2</accession>
<sequence length="348" mass="37943">VPSYCSSETFKVKNKADINKIVDCVTVLGDIEVFEFEDALIQFGSIQNIVGSLIIKKSPNLVRIEAPNVTSIGKSFSLRELTSLSLISFPSLNSVKILDWKVLPILSNVNFNNVIENIESIVVSDTSLVGFSGFMVDKLEMLDISNNRFLDTITSNVEKINGKLHIAANAKDVNVNLPKLKAVSNVSIHDVANIDLGSLEEITSSASISNNFFNNLKLPKLMNIGGTLNLQKNEKLSQVEFPNLNEIGGGLMIVNNTHLEKINFFPKLNSIGGALDLVGNIKEASLKNLKLVKGSARLKSMASSFDCAKWTRSEISSVIRGGKIECTNSKNENILTDTSTDGISKDNH</sequence>
<evidence type="ECO:0000256" key="5">
    <source>
        <dbReference type="ARBA" id="ARBA00022525"/>
    </source>
</evidence>
<keyword evidence="7" id="KW-0325">Glycoprotein</keyword>
<dbReference type="Proteomes" id="UP000095085">
    <property type="component" value="Unassembled WGS sequence"/>
</dbReference>
<keyword evidence="10" id="KW-1185">Reference proteome</keyword>
<protein>
    <recommendedName>
        <fullName evidence="8">Receptor L-domain domain-containing protein</fullName>
    </recommendedName>
</protein>
<dbReference type="GO" id="GO:0009986">
    <property type="term" value="C:cell surface"/>
    <property type="evidence" value="ECO:0007669"/>
    <property type="project" value="TreeGrafter"/>
</dbReference>
<dbReference type="GO" id="GO:0031505">
    <property type="term" value="P:fungal-type cell wall organization"/>
    <property type="evidence" value="ECO:0007669"/>
    <property type="project" value="TreeGrafter"/>
</dbReference>
<feature type="domain" description="Receptor L-domain" evidence="8">
    <location>
        <begin position="224"/>
        <end position="274"/>
    </location>
</feature>
<dbReference type="STRING" id="984485.A0A1E4RIJ2"/>
<evidence type="ECO:0000256" key="1">
    <source>
        <dbReference type="ARBA" id="ARBA00004191"/>
    </source>
</evidence>
<evidence type="ECO:0000256" key="3">
    <source>
        <dbReference type="ARBA" id="ARBA00005798"/>
    </source>
</evidence>
<dbReference type="InterPro" id="IPR036941">
    <property type="entry name" value="Rcpt_L-dom_sf"/>
</dbReference>
<name>A0A1E4RIJ2_9ASCO</name>
<evidence type="ECO:0000313" key="10">
    <source>
        <dbReference type="Proteomes" id="UP000095085"/>
    </source>
</evidence>
<keyword evidence="5" id="KW-0964">Secreted</keyword>
<organism evidence="9 10">
    <name type="scientific">Hyphopichia burtonii NRRL Y-1933</name>
    <dbReference type="NCBI Taxonomy" id="984485"/>
    <lineage>
        <taxon>Eukaryota</taxon>
        <taxon>Fungi</taxon>
        <taxon>Dikarya</taxon>
        <taxon>Ascomycota</taxon>
        <taxon>Saccharomycotina</taxon>
        <taxon>Pichiomycetes</taxon>
        <taxon>Debaryomycetaceae</taxon>
        <taxon>Hyphopichia</taxon>
    </lineage>
</organism>
<feature type="non-terminal residue" evidence="9">
    <location>
        <position position="348"/>
    </location>
</feature>
<dbReference type="Pfam" id="PF01030">
    <property type="entry name" value="Recep_L_domain"/>
    <property type="match status" value="1"/>
</dbReference>
<dbReference type="SUPFAM" id="SSF52058">
    <property type="entry name" value="L domain-like"/>
    <property type="match status" value="3"/>
</dbReference>
<dbReference type="PANTHER" id="PTHR31018:SF3">
    <property type="entry name" value="RECEPTOR PROTEIN-TYROSINE KINASE"/>
    <property type="match status" value="1"/>
</dbReference>
<evidence type="ECO:0000256" key="4">
    <source>
        <dbReference type="ARBA" id="ARBA00022512"/>
    </source>
</evidence>